<dbReference type="EMBL" id="ML002720">
    <property type="protein sequence ID" value="RKP36092.1"/>
    <property type="molecule type" value="Genomic_DNA"/>
</dbReference>
<organism evidence="2 3">
    <name type="scientific">Dimargaris cristalligena</name>
    <dbReference type="NCBI Taxonomy" id="215637"/>
    <lineage>
        <taxon>Eukaryota</taxon>
        <taxon>Fungi</taxon>
        <taxon>Fungi incertae sedis</taxon>
        <taxon>Zoopagomycota</taxon>
        <taxon>Kickxellomycotina</taxon>
        <taxon>Dimargaritomycetes</taxon>
        <taxon>Dimargaritales</taxon>
        <taxon>Dimargaritaceae</taxon>
        <taxon>Dimargaris</taxon>
    </lineage>
</organism>
<gene>
    <name evidence="2" type="ORF">BJ085DRAFT_30715</name>
</gene>
<keyword evidence="3" id="KW-1185">Reference proteome</keyword>
<name>A0A4P9ZTL3_9FUNG</name>
<dbReference type="Proteomes" id="UP000268162">
    <property type="component" value="Unassembled WGS sequence"/>
</dbReference>
<feature type="chain" id="PRO_5020744478" evidence="1">
    <location>
        <begin position="29"/>
        <end position="122"/>
    </location>
</feature>
<protein>
    <submittedName>
        <fullName evidence="2">Uncharacterized protein</fullName>
    </submittedName>
</protein>
<keyword evidence="1" id="KW-0732">Signal</keyword>
<sequence>MYLSRTFLYTTAALLALASVWSNSAVQARPMNYGKPNDMTLSSVKVAPIDIPTRPTPRTSYQDDMAYSLQTFNEGLKDYMGHSRPKPYPRWRIVESPVVSQSFSDDDIFGFEDDKRADSETA</sequence>
<evidence type="ECO:0000313" key="3">
    <source>
        <dbReference type="Proteomes" id="UP000268162"/>
    </source>
</evidence>
<dbReference type="AlphaFoldDB" id="A0A4P9ZTL3"/>
<reference evidence="3" key="1">
    <citation type="journal article" date="2018" name="Nat. Microbiol.">
        <title>Leveraging single-cell genomics to expand the fungal tree of life.</title>
        <authorList>
            <person name="Ahrendt S.R."/>
            <person name="Quandt C.A."/>
            <person name="Ciobanu D."/>
            <person name="Clum A."/>
            <person name="Salamov A."/>
            <person name="Andreopoulos B."/>
            <person name="Cheng J.F."/>
            <person name="Woyke T."/>
            <person name="Pelin A."/>
            <person name="Henrissat B."/>
            <person name="Reynolds N.K."/>
            <person name="Benny G.L."/>
            <person name="Smith M.E."/>
            <person name="James T.Y."/>
            <person name="Grigoriev I.V."/>
        </authorList>
    </citation>
    <scope>NUCLEOTIDE SEQUENCE [LARGE SCALE GENOMIC DNA]</scope>
    <source>
        <strain evidence="3">RSA 468</strain>
    </source>
</reference>
<proteinExistence type="predicted"/>
<accession>A0A4P9ZTL3</accession>
<evidence type="ECO:0000256" key="1">
    <source>
        <dbReference type="SAM" id="SignalP"/>
    </source>
</evidence>
<evidence type="ECO:0000313" key="2">
    <source>
        <dbReference type="EMBL" id="RKP36092.1"/>
    </source>
</evidence>
<feature type="signal peptide" evidence="1">
    <location>
        <begin position="1"/>
        <end position="28"/>
    </location>
</feature>